<evidence type="ECO:0000256" key="1">
    <source>
        <dbReference type="SAM" id="SignalP"/>
    </source>
</evidence>
<evidence type="ECO:0000313" key="2">
    <source>
        <dbReference type="EMBL" id="CUQ75017.1"/>
    </source>
</evidence>
<dbReference type="AlphaFoldDB" id="A0A174YNG7"/>
<dbReference type="OrthoDB" id="2863365at2"/>
<gene>
    <name evidence="2" type="ORF">ERS852490_00278</name>
</gene>
<dbReference type="Proteomes" id="UP000095621">
    <property type="component" value="Unassembled WGS sequence"/>
</dbReference>
<evidence type="ECO:0008006" key="4">
    <source>
        <dbReference type="Google" id="ProtNLM"/>
    </source>
</evidence>
<proteinExistence type="predicted"/>
<dbReference type="EMBL" id="CZBU01000001">
    <property type="protein sequence ID" value="CUQ75017.1"/>
    <property type="molecule type" value="Genomic_DNA"/>
</dbReference>
<reference evidence="2 3" key="1">
    <citation type="submission" date="2015-09" db="EMBL/GenBank/DDBJ databases">
        <authorList>
            <consortium name="Pathogen Informatics"/>
        </authorList>
    </citation>
    <scope>NUCLEOTIDE SEQUENCE [LARGE SCALE GENOMIC DNA]</scope>
    <source>
        <strain evidence="2 3">2789STDY5834875</strain>
    </source>
</reference>
<protein>
    <recommendedName>
        <fullName evidence="4">Secreted protein</fullName>
    </recommendedName>
</protein>
<sequence length="142" mass="15967">MVHKHFIKNAVIFTAMLLIVGVNSAPIMSKAGNDFGVAFSVDGETKFTGSQNKYTSSSVQMSCTDKDIDGSYYYGKVYAIDGNSNPVDVSHGYEYYYDVNETHNMLNWVNDEGYTHATIRCEAYSVDDYHGAWFGGYWYPDI</sequence>
<dbReference type="RefSeq" id="WP_055214184.1">
    <property type="nucleotide sequence ID" value="NZ_CZBU01000001.1"/>
</dbReference>
<feature type="signal peptide" evidence="1">
    <location>
        <begin position="1"/>
        <end position="24"/>
    </location>
</feature>
<organism evidence="2 3">
    <name type="scientific">Lachnospira eligens</name>
    <dbReference type="NCBI Taxonomy" id="39485"/>
    <lineage>
        <taxon>Bacteria</taxon>
        <taxon>Bacillati</taxon>
        <taxon>Bacillota</taxon>
        <taxon>Clostridia</taxon>
        <taxon>Lachnospirales</taxon>
        <taxon>Lachnospiraceae</taxon>
        <taxon>Lachnospira</taxon>
    </lineage>
</organism>
<evidence type="ECO:0000313" key="3">
    <source>
        <dbReference type="Proteomes" id="UP000095621"/>
    </source>
</evidence>
<name>A0A174YNG7_9FIRM</name>
<accession>A0A174YNG7</accession>
<keyword evidence="1" id="KW-0732">Signal</keyword>
<feature type="chain" id="PRO_5039355914" description="Secreted protein" evidence="1">
    <location>
        <begin position="25"/>
        <end position="142"/>
    </location>
</feature>